<dbReference type="NCBIfam" id="TIGR00051">
    <property type="entry name" value="YbgC/FadM family acyl-CoA thioesterase"/>
    <property type="match status" value="1"/>
</dbReference>
<dbReference type="PANTHER" id="PTHR31793">
    <property type="entry name" value="4-HYDROXYBENZOYL-COA THIOESTERASE FAMILY MEMBER"/>
    <property type="match status" value="1"/>
</dbReference>
<dbReference type="Proteomes" id="UP000605259">
    <property type="component" value="Unassembled WGS sequence"/>
</dbReference>
<dbReference type="Pfam" id="PF03061">
    <property type="entry name" value="4HBT"/>
    <property type="match status" value="1"/>
</dbReference>
<dbReference type="SUPFAM" id="SSF54637">
    <property type="entry name" value="Thioesterase/thiol ester dehydrase-isomerase"/>
    <property type="match status" value="1"/>
</dbReference>
<feature type="domain" description="Thioesterase" evidence="3">
    <location>
        <begin position="18"/>
        <end position="102"/>
    </location>
</feature>
<dbReference type="CDD" id="cd00586">
    <property type="entry name" value="4HBT"/>
    <property type="match status" value="1"/>
</dbReference>
<dbReference type="AlphaFoldDB" id="A0A917AN86"/>
<organism evidence="4 5">
    <name type="scientific">Priestia taiwanensis</name>
    <dbReference type="NCBI Taxonomy" id="1347902"/>
    <lineage>
        <taxon>Bacteria</taxon>
        <taxon>Bacillati</taxon>
        <taxon>Bacillota</taxon>
        <taxon>Bacilli</taxon>
        <taxon>Bacillales</taxon>
        <taxon>Bacillaceae</taxon>
        <taxon>Priestia</taxon>
    </lineage>
</organism>
<dbReference type="FunFam" id="3.10.129.10:FF:000026">
    <property type="entry name" value="Possible 4-hydroxybenzoyl-CoA thioesterase"/>
    <property type="match status" value="1"/>
</dbReference>
<comment type="caution">
    <text evidence="4">The sequence shown here is derived from an EMBL/GenBank/DDBJ whole genome shotgun (WGS) entry which is preliminary data.</text>
</comment>
<dbReference type="InterPro" id="IPR050563">
    <property type="entry name" value="4-hydroxybenzoyl-CoA_TE"/>
</dbReference>
<evidence type="ECO:0000313" key="4">
    <source>
        <dbReference type="EMBL" id="GGE62572.1"/>
    </source>
</evidence>
<evidence type="ECO:0000313" key="5">
    <source>
        <dbReference type="Proteomes" id="UP000605259"/>
    </source>
</evidence>
<reference evidence="4" key="2">
    <citation type="submission" date="2020-09" db="EMBL/GenBank/DDBJ databases">
        <authorList>
            <person name="Sun Q."/>
            <person name="Zhou Y."/>
        </authorList>
    </citation>
    <scope>NUCLEOTIDE SEQUENCE</scope>
    <source>
        <strain evidence="4">CGMCC 1.12698</strain>
    </source>
</reference>
<keyword evidence="5" id="KW-1185">Reference proteome</keyword>
<dbReference type="Gene3D" id="3.10.129.10">
    <property type="entry name" value="Hotdog Thioesterase"/>
    <property type="match status" value="1"/>
</dbReference>
<dbReference type="InterPro" id="IPR006683">
    <property type="entry name" value="Thioestr_dom"/>
</dbReference>
<dbReference type="RefSeq" id="WP_188387401.1">
    <property type="nucleotide sequence ID" value="NZ_BMFK01000001.1"/>
</dbReference>
<comment type="similarity">
    <text evidence="1">Belongs to the 4-hydroxybenzoyl-CoA thioesterase family.</text>
</comment>
<gene>
    <name evidence="4" type="primary">yneP</name>
    <name evidence="4" type="ORF">GCM10007140_11050</name>
</gene>
<sequence length="142" mass="16682">MFISKKEIEIRYAETDQMGVVYHANYLVWMEIGRTQLIKDLGFSYAELEKRGIVSPVVDLSISYKRPTHYGETVTIKTWIQENTGVQTSYAYEVVNEQGEVCIEATSRHVCVNKEDFRPIIVKRVLPEWHKVYEENKYKVEE</sequence>
<dbReference type="InterPro" id="IPR029069">
    <property type="entry name" value="HotDog_dom_sf"/>
</dbReference>
<name>A0A917AN86_9BACI</name>
<dbReference type="GO" id="GO:0047617">
    <property type="term" value="F:fatty acyl-CoA hydrolase activity"/>
    <property type="evidence" value="ECO:0007669"/>
    <property type="project" value="TreeGrafter"/>
</dbReference>
<dbReference type="PANTHER" id="PTHR31793:SF27">
    <property type="entry name" value="NOVEL THIOESTERASE SUPERFAMILY DOMAIN AND SAPOSIN A-TYPE DOMAIN CONTAINING PROTEIN (0610012H03RIK)"/>
    <property type="match status" value="1"/>
</dbReference>
<evidence type="ECO:0000256" key="1">
    <source>
        <dbReference type="ARBA" id="ARBA00005953"/>
    </source>
</evidence>
<proteinExistence type="inferred from homology"/>
<keyword evidence="2" id="KW-0378">Hydrolase</keyword>
<dbReference type="PIRSF" id="PIRSF003230">
    <property type="entry name" value="YbgC"/>
    <property type="match status" value="1"/>
</dbReference>
<dbReference type="EMBL" id="BMFK01000001">
    <property type="protein sequence ID" value="GGE62572.1"/>
    <property type="molecule type" value="Genomic_DNA"/>
</dbReference>
<evidence type="ECO:0000259" key="3">
    <source>
        <dbReference type="Pfam" id="PF03061"/>
    </source>
</evidence>
<protein>
    <submittedName>
        <fullName evidence="4">Acyl-CoA thioesterase YneP</fullName>
    </submittedName>
</protein>
<dbReference type="InterPro" id="IPR006684">
    <property type="entry name" value="YbgC/YbaW"/>
</dbReference>
<reference evidence="4" key="1">
    <citation type="journal article" date="2014" name="Int. J. Syst. Evol. Microbiol.">
        <title>Complete genome sequence of Corynebacterium casei LMG S-19264T (=DSM 44701T), isolated from a smear-ripened cheese.</title>
        <authorList>
            <consortium name="US DOE Joint Genome Institute (JGI-PGF)"/>
            <person name="Walter F."/>
            <person name="Albersmeier A."/>
            <person name="Kalinowski J."/>
            <person name="Ruckert C."/>
        </authorList>
    </citation>
    <scope>NUCLEOTIDE SEQUENCE</scope>
    <source>
        <strain evidence="4">CGMCC 1.12698</strain>
    </source>
</reference>
<evidence type="ECO:0000256" key="2">
    <source>
        <dbReference type="ARBA" id="ARBA00022801"/>
    </source>
</evidence>
<accession>A0A917AN86</accession>